<evidence type="ECO:0000313" key="2">
    <source>
        <dbReference type="EMBL" id="KAL2338128.1"/>
    </source>
</evidence>
<dbReference type="Proteomes" id="UP001603857">
    <property type="component" value="Unassembled WGS sequence"/>
</dbReference>
<reference evidence="2 3" key="1">
    <citation type="submission" date="2024-08" db="EMBL/GenBank/DDBJ databases">
        <title>Insights into the chromosomal genome structure of Flemingia macrophylla.</title>
        <authorList>
            <person name="Ding Y."/>
            <person name="Zhao Y."/>
            <person name="Bi W."/>
            <person name="Wu M."/>
            <person name="Zhao G."/>
            <person name="Gong Y."/>
            <person name="Li W."/>
            <person name="Zhang P."/>
        </authorList>
    </citation>
    <scope>NUCLEOTIDE SEQUENCE [LARGE SCALE GENOMIC DNA]</scope>
    <source>
        <strain evidence="2">DYQJB</strain>
        <tissue evidence="2">Leaf</tissue>
    </source>
</reference>
<feature type="region of interest" description="Disordered" evidence="1">
    <location>
        <begin position="107"/>
        <end position="145"/>
    </location>
</feature>
<feature type="compositionally biased region" description="Polar residues" evidence="1">
    <location>
        <begin position="114"/>
        <end position="124"/>
    </location>
</feature>
<dbReference type="AlphaFoldDB" id="A0ABD1MQN7"/>
<dbReference type="EMBL" id="JBGMDY010000004">
    <property type="protein sequence ID" value="KAL2338128.1"/>
    <property type="molecule type" value="Genomic_DNA"/>
</dbReference>
<feature type="compositionally biased region" description="Polar residues" evidence="1">
    <location>
        <begin position="132"/>
        <end position="145"/>
    </location>
</feature>
<protein>
    <submittedName>
        <fullName evidence="2">Uncharacterized protein</fullName>
    </submittedName>
</protein>
<keyword evidence="3" id="KW-1185">Reference proteome</keyword>
<proteinExistence type="predicted"/>
<organism evidence="2 3">
    <name type="scientific">Flemingia macrophylla</name>
    <dbReference type="NCBI Taxonomy" id="520843"/>
    <lineage>
        <taxon>Eukaryota</taxon>
        <taxon>Viridiplantae</taxon>
        <taxon>Streptophyta</taxon>
        <taxon>Embryophyta</taxon>
        <taxon>Tracheophyta</taxon>
        <taxon>Spermatophyta</taxon>
        <taxon>Magnoliopsida</taxon>
        <taxon>eudicotyledons</taxon>
        <taxon>Gunneridae</taxon>
        <taxon>Pentapetalae</taxon>
        <taxon>rosids</taxon>
        <taxon>fabids</taxon>
        <taxon>Fabales</taxon>
        <taxon>Fabaceae</taxon>
        <taxon>Papilionoideae</taxon>
        <taxon>50 kb inversion clade</taxon>
        <taxon>NPAAA clade</taxon>
        <taxon>indigoferoid/millettioid clade</taxon>
        <taxon>Phaseoleae</taxon>
        <taxon>Flemingia</taxon>
    </lineage>
</organism>
<evidence type="ECO:0000313" key="3">
    <source>
        <dbReference type="Proteomes" id="UP001603857"/>
    </source>
</evidence>
<name>A0ABD1MQN7_9FABA</name>
<sequence length="161" mass="18143">MSPEAFIPMEYNGMTQVALKILGKEDIKKFFVKLLLQHFQEENDVKKTSPRFQDGIKTYSDSPIIEEVANVVPFSEQLERTSYSLFESSSGASAPKEVEVWRPSSKKNHVLTPRHQQQRCLSPNQPNPEIYPTQTSSGPTRTNSMVFGLGIGKEITSHLNS</sequence>
<evidence type="ECO:0000256" key="1">
    <source>
        <dbReference type="SAM" id="MobiDB-lite"/>
    </source>
</evidence>
<accession>A0ABD1MQN7</accession>
<gene>
    <name evidence="2" type="ORF">Fmac_012574</name>
</gene>
<comment type="caution">
    <text evidence="2">The sequence shown here is derived from an EMBL/GenBank/DDBJ whole genome shotgun (WGS) entry which is preliminary data.</text>
</comment>